<feature type="signal peptide" evidence="1">
    <location>
        <begin position="1"/>
        <end position="21"/>
    </location>
</feature>
<name>A0ABN0USE7_9GAMM</name>
<dbReference type="InterPro" id="IPR021647">
    <property type="entry name" value="CusF_Ec"/>
</dbReference>
<dbReference type="Gene3D" id="2.40.50.320">
    <property type="entry name" value="Copper binding periplasmic protein CusF"/>
    <property type="match status" value="1"/>
</dbReference>
<dbReference type="RefSeq" id="WP_056602723.1">
    <property type="nucleotide sequence ID" value="NZ_BAAAFO010000004.1"/>
</dbReference>
<sequence>MKKPFITLAITAALFTAPVFANPQQMDPNMPGMAGMHEATPADVQGVGVVKAIDTAKGTVTLQHEAIAAIGWPAMTMTFKLASPDLLKGVKVGDKVRFSLHPAGMASTVTAIAPAQP</sequence>
<dbReference type="InterPro" id="IPR042230">
    <property type="entry name" value="CusF_sf"/>
</dbReference>
<comment type="caution">
    <text evidence="2">The sequence shown here is derived from an EMBL/GenBank/DDBJ whole genome shotgun (WGS) entry which is preliminary data.</text>
</comment>
<keyword evidence="1" id="KW-0732">Signal</keyword>
<organism evidence="2 3">
    <name type="scientific">Rhodanobacter caeni</name>
    <dbReference type="NCBI Taxonomy" id="657654"/>
    <lineage>
        <taxon>Bacteria</taxon>
        <taxon>Pseudomonadati</taxon>
        <taxon>Pseudomonadota</taxon>
        <taxon>Gammaproteobacteria</taxon>
        <taxon>Lysobacterales</taxon>
        <taxon>Rhodanobacteraceae</taxon>
        <taxon>Rhodanobacter</taxon>
    </lineage>
</organism>
<feature type="chain" id="PRO_5047046066" description="Copper-binding protein" evidence="1">
    <location>
        <begin position="22"/>
        <end position="117"/>
    </location>
</feature>
<keyword evidence="3" id="KW-1185">Reference proteome</keyword>
<accession>A0ABN0USE7</accession>
<reference evidence="2 3" key="1">
    <citation type="journal article" date="2019" name="Int. J. Syst. Evol. Microbiol.">
        <title>The Global Catalogue of Microorganisms (GCM) 10K type strain sequencing project: providing services to taxonomists for standard genome sequencing and annotation.</title>
        <authorList>
            <consortium name="The Broad Institute Genomics Platform"/>
            <consortium name="The Broad Institute Genome Sequencing Center for Infectious Disease"/>
            <person name="Wu L."/>
            <person name="Ma J."/>
        </authorList>
    </citation>
    <scope>NUCLEOTIDE SEQUENCE [LARGE SCALE GENOMIC DNA]</scope>
    <source>
        <strain evidence="2 3">JCM 16242</strain>
    </source>
</reference>
<evidence type="ECO:0008006" key="4">
    <source>
        <dbReference type="Google" id="ProtNLM"/>
    </source>
</evidence>
<dbReference type="Proteomes" id="UP001500657">
    <property type="component" value="Unassembled WGS sequence"/>
</dbReference>
<gene>
    <name evidence="2" type="ORF">GCM10009126_26840</name>
</gene>
<proteinExistence type="predicted"/>
<dbReference type="Pfam" id="PF11604">
    <property type="entry name" value="CusF_Ec"/>
    <property type="match status" value="1"/>
</dbReference>
<protein>
    <recommendedName>
        <fullName evidence="4">Copper-binding protein</fullName>
    </recommendedName>
</protein>
<evidence type="ECO:0000313" key="2">
    <source>
        <dbReference type="EMBL" id="GAA0260062.1"/>
    </source>
</evidence>
<dbReference type="EMBL" id="BAAAFO010000004">
    <property type="protein sequence ID" value="GAA0260062.1"/>
    <property type="molecule type" value="Genomic_DNA"/>
</dbReference>
<evidence type="ECO:0000313" key="3">
    <source>
        <dbReference type="Proteomes" id="UP001500657"/>
    </source>
</evidence>
<evidence type="ECO:0000256" key="1">
    <source>
        <dbReference type="SAM" id="SignalP"/>
    </source>
</evidence>